<sequence>MKQIAFIAITVAVSVTPAVAQQRGTNSNSQSYSGAVVNVQGDTVYGSGRQRIDSTASAIAPGLTAAGVHSCAGSASLGVGATGFNFGFGATYEMVECNRRAYAATLMGMGMKGAALALVCNNTEVQQSLNLTGVICPQQVVTQQAAYGAPAAFASAPASTQRGRPAANSANVSAPPFCLNPQTYNPSLCNGVGARN</sequence>
<dbReference type="Proteomes" id="UP000199569">
    <property type="component" value="Unassembled WGS sequence"/>
</dbReference>
<reference evidence="2 3" key="1">
    <citation type="submission" date="2016-10" db="EMBL/GenBank/DDBJ databases">
        <authorList>
            <person name="de Groot N.N."/>
        </authorList>
    </citation>
    <scope>NUCLEOTIDE SEQUENCE [LARGE SCALE GENOMIC DNA]</scope>
    <source>
        <strain evidence="2 3">CGMCC 1.7666</strain>
    </source>
</reference>
<feature type="signal peptide" evidence="1">
    <location>
        <begin position="1"/>
        <end position="20"/>
    </location>
</feature>
<evidence type="ECO:0000313" key="2">
    <source>
        <dbReference type="EMBL" id="SCZ13349.1"/>
    </source>
</evidence>
<dbReference type="EMBL" id="FMVJ01000021">
    <property type="protein sequence ID" value="SCZ13349.1"/>
    <property type="molecule type" value="Genomic_DNA"/>
</dbReference>
<feature type="chain" id="PRO_5011637301" evidence="1">
    <location>
        <begin position="21"/>
        <end position="196"/>
    </location>
</feature>
<evidence type="ECO:0000313" key="3">
    <source>
        <dbReference type="Proteomes" id="UP000199569"/>
    </source>
</evidence>
<evidence type="ECO:0000256" key="1">
    <source>
        <dbReference type="SAM" id="SignalP"/>
    </source>
</evidence>
<protein>
    <submittedName>
        <fullName evidence="2">Uncharacterized protein</fullName>
    </submittedName>
</protein>
<keyword evidence="3" id="KW-1185">Reference proteome</keyword>
<accession>A0A1G5LME5</accession>
<keyword evidence="1" id="KW-0732">Signal</keyword>
<dbReference type="RefSeq" id="WP_139165575.1">
    <property type="nucleotide sequence ID" value="NZ_FMVJ01000021.1"/>
</dbReference>
<dbReference type="AlphaFoldDB" id="A0A1G5LME5"/>
<gene>
    <name evidence="2" type="ORF">SAMN02927923_04435</name>
</gene>
<organism evidence="2 3">
    <name type="scientific">Microvirga guangxiensis</name>
    <dbReference type="NCBI Taxonomy" id="549386"/>
    <lineage>
        <taxon>Bacteria</taxon>
        <taxon>Pseudomonadati</taxon>
        <taxon>Pseudomonadota</taxon>
        <taxon>Alphaproteobacteria</taxon>
        <taxon>Hyphomicrobiales</taxon>
        <taxon>Methylobacteriaceae</taxon>
        <taxon>Microvirga</taxon>
    </lineage>
</organism>
<proteinExistence type="predicted"/>
<dbReference type="OrthoDB" id="8447671at2"/>
<name>A0A1G5LME5_9HYPH</name>